<evidence type="ECO:0000256" key="3">
    <source>
        <dbReference type="ARBA" id="ARBA00022448"/>
    </source>
</evidence>
<evidence type="ECO:0000256" key="8">
    <source>
        <dbReference type="RuleBase" id="RU365088"/>
    </source>
</evidence>
<feature type="transmembrane region" description="Helical" evidence="8">
    <location>
        <begin position="30"/>
        <end position="49"/>
    </location>
</feature>
<dbReference type="InterPro" id="IPR036259">
    <property type="entry name" value="MFS_trans_sf"/>
</dbReference>
<evidence type="ECO:0000259" key="9">
    <source>
        <dbReference type="PROSITE" id="PS50850"/>
    </source>
</evidence>
<evidence type="ECO:0000256" key="6">
    <source>
        <dbReference type="ARBA" id="ARBA00022989"/>
    </source>
</evidence>
<feature type="transmembrane region" description="Helical" evidence="8">
    <location>
        <begin position="203"/>
        <end position="226"/>
    </location>
</feature>
<comment type="caution">
    <text evidence="8">Lacks conserved residue(s) required for the propagation of feature annotation.</text>
</comment>
<protein>
    <recommendedName>
        <fullName evidence="8">Bcr/CflA family efflux transporter</fullName>
    </recommendedName>
</protein>
<dbReference type="AlphaFoldDB" id="A0AB94IE44"/>
<evidence type="ECO:0000256" key="7">
    <source>
        <dbReference type="ARBA" id="ARBA00023136"/>
    </source>
</evidence>
<dbReference type="GO" id="GO:0042910">
    <property type="term" value="F:xenobiotic transmembrane transporter activity"/>
    <property type="evidence" value="ECO:0007669"/>
    <property type="project" value="InterPro"/>
</dbReference>
<reference evidence="10 11" key="1">
    <citation type="journal article" date="2014" name="Appl. Environ. Microbiol.">
        <title>Genomic features of a bumble bee symbiont reflect its host environment.</title>
        <authorList>
            <person name="Martinson V.G."/>
            <person name="Magoc T."/>
            <person name="Koch H."/>
            <person name="Salzberg S.L."/>
            <person name="Moran N.A."/>
        </authorList>
    </citation>
    <scope>NUCLEOTIDE SEQUENCE [LARGE SCALE GENOMIC DNA]</scope>
    <source>
        <strain evidence="10 11">Bimp</strain>
    </source>
</reference>
<comment type="subcellular location">
    <subcellularLocation>
        <location evidence="8">Cell inner membrane</location>
        <topology evidence="8">Multi-pass membrane protein</topology>
    </subcellularLocation>
    <subcellularLocation>
        <location evidence="1">Cell membrane</location>
        <topology evidence="1">Multi-pass membrane protein</topology>
    </subcellularLocation>
</comment>
<dbReference type="GO" id="GO:0005886">
    <property type="term" value="C:plasma membrane"/>
    <property type="evidence" value="ECO:0007669"/>
    <property type="project" value="UniProtKB-SubCell"/>
</dbReference>
<accession>A0AB94IE44</accession>
<dbReference type="NCBIfam" id="NF008314">
    <property type="entry name" value="PRK11102.1"/>
    <property type="match status" value="1"/>
</dbReference>
<evidence type="ECO:0000256" key="1">
    <source>
        <dbReference type="ARBA" id="ARBA00004651"/>
    </source>
</evidence>
<dbReference type="InterPro" id="IPR011701">
    <property type="entry name" value="MFS"/>
</dbReference>
<name>A0AB94IE44_9GAMM</name>
<evidence type="ECO:0000313" key="11">
    <source>
        <dbReference type="Proteomes" id="UP000506160"/>
    </source>
</evidence>
<feature type="transmembrane region" description="Helical" evidence="8">
    <location>
        <begin position="151"/>
        <end position="170"/>
    </location>
</feature>
<organism evidence="10 11">
    <name type="scientific">Candidatus Schmidhempelia bombi str. Bimp</name>
    <dbReference type="NCBI Taxonomy" id="1387197"/>
    <lineage>
        <taxon>Bacteria</taxon>
        <taxon>Pseudomonadati</taxon>
        <taxon>Pseudomonadota</taxon>
        <taxon>Gammaproteobacteria</taxon>
        <taxon>Orbales</taxon>
        <taxon>Orbaceae</taxon>
        <taxon>Candidatus Schmidhempelia</taxon>
    </lineage>
</organism>
<feature type="transmembrane region" description="Helical" evidence="8">
    <location>
        <begin position="298"/>
        <end position="320"/>
    </location>
</feature>
<comment type="caution">
    <text evidence="10">The sequence shown here is derived from an EMBL/GenBank/DDBJ whole genome shotgun (WGS) entry which is preliminary data.</text>
</comment>
<feature type="transmembrane region" description="Helical" evidence="8">
    <location>
        <begin position="368"/>
        <end position="388"/>
    </location>
</feature>
<evidence type="ECO:0000256" key="5">
    <source>
        <dbReference type="ARBA" id="ARBA00022692"/>
    </source>
</evidence>
<dbReference type="Proteomes" id="UP000506160">
    <property type="component" value="Unassembled WGS sequence"/>
</dbReference>
<dbReference type="CDD" id="cd17320">
    <property type="entry name" value="MFS_MdfA_MDR_like"/>
    <property type="match status" value="1"/>
</dbReference>
<dbReference type="Gene3D" id="1.20.1720.10">
    <property type="entry name" value="Multidrug resistance protein D"/>
    <property type="match status" value="1"/>
</dbReference>
<keyword evidence="8" id="KW-0997">Cell inner membrane</keyword>
<keyword evidence="11" id="KW-1185">Reference proteome</keyword>
<keyword evidence="4" id="KW-1003">Cell membrane</keyword>
<evidence type="ECO:0000256" key="4">
    <source>
        <dbReference type="ARBA" id="ARBA00022475"/>
    </source>
</evidence>
<keyword evidence="3 8" id="KW-0813">Transport</keyword>
<dbReference type="InterPro" id="IPR004812">
    <property type="entry name" value="Efflux_drug-R_Bcr/CmlA"/>
</dbReference>
<dbReference type="Pfam" id="PF07690">
    <property type="entry name" value="MFS_1"/>
    <property type="match status" value="1"/>
</dbReference>
<proteinExistence type="inferred from homology"/>
<evidence type="ECO:0000256" key="2">
    <source>
        <dbReference type="ARBA" id="ARBA00006236"/>
    </source>
</evidence>
<feature type="transmembrane region" description="Helical" evidence="8">
    <location>
        <begin position="269"/>
        <end position="292"/>
    </location>
</feature>
<feature type="transmembrane region" description="Helical" evidence="8">
    <location>
        <begin position="327"/>
        <end position="348"/>
    </location>
</feature>
<dbReference type="EMBL" id="AWGA01000023">
    <property type="protein sequence ID" value="TEA27736.1"/>
    <property type="molecule type" value="Genomic_DNA"/>
</dbReference>
<dbReference type="GO" id="GO:0015385">
    <property type="term" value="F:sodium:proton antiporter activity"/>
    <property type="evidence" value="ECO:0007669"/>
    <property type="project" value="TreeGrafter"/>
</dbReference>
<keyword evidence="7 8" id="KW-0472">Membrane</keyword>
<feature type="transmembrane region" description="Helical" evidence="8">
    <location>
        <begin position="86"/>
        <end position="111"/>
    </location>
</feature>
<dbReference type="PROSITE" id="PS50850">
    <property type="entry name" value="MFS"/>
    <property type="match status" value="1"/>
</dbReference>
<feature type="transmembrane region" description="Helical" evidence="8">
    <location>
        <begin position="123"/>
        <end position="145"/>
    </location>
</feature>
<feature type="domain" description="Major facilitator superfamily (MFS) profile" evidence="9">
    <location>
        <begin position="1"/>
        <end position="390"/>
    </location>
</feature>
<dbReference type="PANTHER" id="PTHR23502">
    <property type="entry name" value="MAJOR FACILITATOR SUPERFAMILY"/>
    <property type="match status" value="1"/>
</dbReference>
<comment type="similarity">
    <text evidence="2 8">Belongs to the major facilitator superfamily. Bcr/CmlA family.</text>
</comment>
<dbReference type="NCBIfam" id="TIGR00710">
    <property type="entry name" value="efflux_Bcr_CflA"/>
    <property type="match status" value="1"/>
</dbReference>
<feature type="transmembrane region" description="Helical" evidence="8">
    <location>
        <begin position="61"/>
        <end position="80"/>
    </location>
</feature>
<gene>
    <name evidence="10" type="ORF">O970_02380</name>
</gene>
<feature type="transmembrane region" description="Helical" evidence="8">
    <location>
        <begin position="238"/>
        <end position="257"/>
    </location>
</feature>
<evidence type="ECO:0000313" key="10">
    <source>
        <dbReference type="EMBL" id="TEA27736.1"/>
    </source>
</evidence>
<keyword evidence="6 8" id="KW-1133">Transmembrane helix</keyword>
<dbReference type="SUPFAM" id="SSF103473">
    <property type="entry name" value="MFS general substrate transporter"/>
    <property type="match status" value="1"/>
</dbReference>
<keyword evidence="5 8" id="KW-0812">Transmembrane</keyword>
<dbReference type="GO" id="GO:1990961">
    <property type="term" value="P:xenobiotic detoxification by transmembrane export across the plasma membrane"/>
    <property type="evidence" value="ECO:0007669"/>
    <property type="project" value="InterPro"/>
</dbReference>
<dbReference type="PANTHER" id="PTHR23502:SF132">
    <property type="entry name" value="POLYAMINE TRANSPORTER 2-RELATED"/>
    <property type="match status" value="1"/>
</dbReference>
<sequence length="398" mass="43813">MLSMLMPLSIDMYLPSMPTIARSYHVADGYVQLTISIYLFGFAIGQLIYGPLSDSFGRKKIMIIGLILFIIAAALCGLSPNINQLIAVRFFHGLAAASTAVIINAFMRDIFSDRDEFSRMTSFVTLVSNLAPLLAPIIGGIILVWFKWQTIFYVLSLAACITLILFTCTIPETLPKEKRVSFNLSLILRNFVTIFRHSQVLKFMLVGAFSSAGLFSFLSLGSFVYMNIYGVKPEQFGYYFALNILFLVTMNIINSRFVRTKGALSMLKLGMMIQTIMALYLLIVVICQLGFIALVIGVAGYIGCMSIIGGNAMAITLSYYPYMAGTAASLAGTFRFVIAALIGVALAWLSNLHDNNTLSIIPTHKAEYFMVGSMIICNVLAGLFFVLTKPNSLNELSK</sequence>
<dbReference type="InterPro" id="IPR020846">
    <property type="entry name" value="MFS_dom"/>
</dbReference>